<name>A0A1E7F7N7_9STRA</name>
<evidence type="ECO:0000313" key="2">
    <source>
        <dbReference type="EMBL" id="OEU14124.1"/>
    </source>
</evidence>
<dbReference type="KEGG" id="fcy:FRACYDRAFT_242476"/>
<dbReference type="AlphaFoldDB" id="A0A1E7F7N7"/>
<organism evidence="2 3">
    <name type="scientific">Fragilariopsis cylindrus CCMP1102</name>
    <dbReference type="NCBI Taxonomy" id="635003"/>
    <lineage>
        <taxon>Eukaryota</taxon>
        <taxon>Sar</taxon>
        <taxon>Stramenopiles</taxon>
        <taxon>Ochrophyta</taxon>
        <taxon>Bacillariophyta</taxon>
        <taxon>Bacillariophyceae</taxon>
        <taxon>Bacillariophycidae</taxon>
        <taxon>Bacillariales</taxon>
        <taxon>Bacillariaceae</taxon>
        <taxon>Fragilariopsis</taxon>
    </lineage>
</organism>
<feature type="compositionally biased region" description="Basic and acidic residues" evidence="1">
    <location>
        <begin position="94"/>
        <end position="105"/>
    </location>
</feature>
<keyword evidence="3" id="KW-1185">Reference proteome</keyword>
<gene>
    <name evidence="2" type="ORF">FRACYDRAFT_242476</name>
</gene>
<reference evidence="2 3" key="1">
    <citation type="submission" date="2016-09" db="EMBL/GenBank/DDBJ databases">
        <title>Extensive genetic diversity and differential bi-allelic expression allows diatom success in the polar Southern Ocean.</title>
        <authorList>
            <consortium name="DOE Joint Genome Institute"/>
            <person name="Mock T."/>
            <person name="Otillar R.P."/>
            <person name="Strauss J."/>
            <person name="Dupont C."/>
            <person name="Frickenhaus S."/>
            <person name="Maumus F."/>
            <person name="Mcmullan M."/>
            <person name="Sanges R."/>
            <person name="Schmutz J."/>
            <person name="Toseland A."/>
            <person name="Valas R."/>
            <person name="Veluchamy A."/>
            <person name="Ward B.J."/>
            <person name="Allen A."/>
            <person name="Barry K."/>
            <person name="Falciatore A."/>
            <person name="Ferrante M."/>
            <person name="Fortunato A.E."/>
            <person name="Gloeckner G."/>
            <person name="Gruber A."/>
            <person name="Hipkin R."/>
            <person name="Janech M."/>
            <person name="Kroth P."/>
            <person name="Leese F."/>
            <person name="Lindquist E."/>
            <person name="Lyon B.R."/>
            <person name="Martin J."/>
            <person name="Mayer C."/>
            <person name="Parker M."/>
            <person name="Quesneville H."/>
            <person name="Raymond J."/>
            <person name="Uhlig C."/>
            <person name="Valentin K.U."/>
            <person name="Worden A.Z."/>
            <person name="Armbrust E.V."/>
            <person name="Bowler C."/>
            <person name="Green B."/>
            <person name="Moulton V."/>
            <person name="Van Oosterhout C."/>
            <person name="Grigoriev I."/>
        </authorList>
    </citation>
    <scope>NUCLEOTIDE SEQUENCE [LARGE SCALE GENOMIC DNA]</scope>
    <source>
        <strain evidence="2 3">CCMP1102</strain>
    </source>
</reference>
<dbReference type="EMBL" id="KV784361">
    <property type="protein sequence ID" value="OEU14124.1"/>
    <property type="molecule type" value="Genomic_DNA"/>
</dbReference>
<evidence type="ECO:0000256" key="1">
    <source>
        <dbReference type="SAM" id="MobiDB-lite"/>
    </source>
</evidence>
<protein>
    <submittedName>
        <fullName evidence="2">Uncharacterized protein</fullName>
    </submittedName>
</protein>
<evidence type="ECO:0000313" key="3">
    <source>
        <dbReference type="Proteomes" id="UP000095751"/>
    </source>
</evidence>
<dbReference type="InParanoid" id="A0A1E7F7N7"/>
<feature type="region of interest" description="Disordered" evidence="1">
    <location>
        <begin position="70"/>
        <end position="105"/>
    </location>
</feature>
<accession>A0A1E7F7N7</accession>
<dbReference type="Proteomes" id="UP000095751">
    <property type="component" value="Unassembled WGS sequence"/>
</dbReference>
<proteinExistence type="predicted"/>
<sequence>MGLYPTKVGLMKEALLVSLMASEPRNTNRSRKNVFNKTEIQKKRVQQNRGKMAIANATTARAEAQKAYKKAKKKRRIQRKAEAKRNESSSSTTAEEKERLTKAAPDTKWHRIGKDDGCKKAVDRPVDDAMVNKLLEKRSKCKLEKNYVESDKITLTLVDMEIVYDDALKQWHTRLLSTVARKAKMAREAYNDNL</sequence>